<evidence type="ECO:0000313" key="2">
    <source>
        <dbReference type="Proteomes" id="UP000276133"/>
    </source>
</evidence>
<accession>A0A3M7P9S9</accession>
<name>A0A3M7P9S9_BRAPC</name>
<dbReference type="AlphaFoldDB" id="A0A3M7P9S9"/>
<gene>
    <name evidence="1" type="ORF">BpHYR1_028801</name>
</gene>
<protein>
    <submittedName>
        <fullName evidence="1">Uncharacterized protein</fullName>
    </submittedName>
</protein>
<evidence type="ECO:0000313" key="1">
    <source>
        <dbReference type="EMBL" id="RMZ95530.1"/>
    </source>
</evidence>
<keyword evidence="2" id="KW-1185">Reference proteome</keyword>
<dbReference type="EMBL" id="REGN01012382">
    <property type="protein sequence ID" value="RMZ95530.1"/>
    <property type="molecule type" value="Genomic_DNA"/>
</dbReference>
<reference evidence="1 2" key="1">
    <citation type="journal article" date="2018" name="Sci. Rep.">
        <title>Genomic signatures of local adaptation to the degree of environmental predictability in rotifers.</title>
        <authorList>
            <person name="Franch-Gras L."/>
            <person name="Hahn C."/>
            <person name="Garcia-Roger E.M."/>
            <person name="Carmona M.J."/>
            <person name="Serra M."/>
            <person name="Gomez A."/>
        </authorList>
    </citation>
    <scope>NUCLEOTIDE SEQUENCE [LARGE SCALE GENOMIC DNA]</scope>
    <source>
        <strain evidence="1">HYR1</strain>
    </source>
</reference>
<sequence length="76" mass="8793">MLAQMNHSNMSEMISRVFEICVRKRFVILKMNIGVSKFYTYILMILTTMADNKIATYFVSPFYSADLTSGFLKSSF</sequence>
<proteinExistence type="predicted"/>
<comment type="caution">
    <text evidence="1">The sequence shown here is derived from an EMBL/GenBank/DDBJ whole genome shotgun (WGS) entry which is preliminary data.</text>
</comment>
<dbReference type="Proteomes" id="UP000276133">
    <property type="component" value="Unassembled WGS sequence"/>
</dbReference>
<organism evidence="1 2">
    <name type="scientific">Brachionus plicatilis</name>
    <name type="common">Marine rotifer</name>
    <name type="synonym">Brachionus muelleri</name>
    <dbReference type="NCBI Taxonomy" id="10195"/>
    <lineage>
        <taxon>Eukaryota</taxon>
        <taxon>Metazoa</taxon>
        <taxon>Spiralia</taxon>
        <taxon>Gnathifera</taxon>
        <taxon>Rotifera</taxon>
        <taxon>Eurotatoria</taxon>
        <taxon>Monogononta</taxon>
        <taxon>Pseudotrocha</taxon>
        <taxon>Ploima</taxon>
        <taxon>Brachionidae</taxon>
        <taxon>Brachionus</taxon>
    </lineage>
</organism>